<dbReference type="GO" id="GO:0032259">
    <property type="term" value="P:methylation"/>
    <property type="evidence" value="ECO:0007669"/>
    <property type="project" value="UniProtKB-KW"/>
</dbReference>
<evidence type="ECO:0000259" key="10">
    <source>
        <dbReference type="Pfam" id="PF12161"/>
    </source>
</evidence>
<dbReference type="EC" id="2.1.1.72" evidence="2"/>
<feature type="compositionally biased region" description="Basic and acidic residues" evidence="8">
    <location>
        <begin position="288"/>
        <end position="297"/>
    </location>
</feature>
<dbReference type="Pfam" id="PF02384">
    <property type="entry name" value="N6_Mtase"/>
    <property type="match status" value="1"/>
</dbReference>
<organism evidence="11 12">
    <name type="scientific">Roseiconus lacunae</name>
    <dbReference type="NCBI Taxonomy" id="2605694"/>
    <lineage>
        <taxon>Bacteria</taxon>
        <taxon>Pseudomonadati</taxon>
        <taxon>Planctomycetota</taxon>
        <taxon>Planctomycetia</taxon>
        <taxon>Pirellulales</taxon>
        <taxon>Pirellulaceae</taxon>
        <taxon>Roseiconus</taxon>
    </lineage>
</organism>
<gene>
    <name evidence="11" type="ORF">QTN89_00710</name>
</gene>
<comment type="caution">
    <text evidence="11">The sequence shown here is derived from an EMBL/GenBank/DDBJ whole genome shotgun (WGS) entry which is preliminary data.</text>
</comment>
<evidence type="ECO:0000259" key="9">
    <source>
        <dbReference type="Pfam" id="PF02384"/>
    </source>
</evidence>
<evidence type="ECO:0000256" key="8">
    <source>
        <dbReference type="SAM" id="MobiDB-lite"/>
    </source>
</evidence>
<keyword evidence="6" id="KW-0680">Restriction system</keyword>
<evidence type="ECO:0000313" key="11">
    <source>
        <dbReference type="EMBL" id="MDM4013929.1"/>
    </source>
</evidence>
<dbReference type="InterPro" id="IPR003356">
    <property type="entry name" value="DNA_methylase_A-5"/>
</dbReference>
<dbReference type="GO" id="GO:0008168">
    <property type="term" value="F:methyltransferase activity"/>
    <property type="evidence" value="ECO:0007669"/>
    <property type="project" value="UniProtKB-KW"/>
</dbReference>
<evidence type="ECO:0000256" key="5">
    <source>
        <dbReference type="ARBA" id="ARBA00022691"/>
    </source>
</evidence>
<dbReference type="Gene3D" id="3.40.50.150">
    <property type="entry name" value="Vaccinia Virus protein VP39"/>
    <property type="match status" value="1"/>
</dbReference>
<evidence type="ECO:0000256" key="7">
    <source>
        <dbReference type="ARBA" id="ARBA00047942"/>
    </source>
</evidence>
<accession>A0ABT7PBR0</accession>
<comment type="catalytic activity">
    <reaction evidence="7">
        <text>a 2'-deoxyadenosine in DNA + S-adenosyl-L-methionine = an N(6)-methyl-2'-deoxyadenosine in DNA + S-adenosyl-L-homocysteine + H(+)</text>
        <dbReference type="Rhea" id="RHEA:15197"/>
        <dbReference type="Rhea" id="RHEA-COMP:12418"/>
        <dbReference type="Rhea" id="RHEA-COMP:12419"/>
        <dbReference type="ChEBI" id="CHEBI:15378"/>
        <dbReference type="ChEBI" id="CHEBI:57856"/>
        <dbReference type="ChEBI" id="CHEBI:59789"/>
        <dbReference type="ChEBI" id="CHEBI:90615"/>
        <dbReference type="ChEBI" id="CHEBI:90616"/>
        <dbReference type="EC" id="2.1.1.72"/>
    </reaction>
</comment>
<dbReference type="PANTHER" id="PTHR42933">
    <property type="entry name" value="SLR6095 PROTEIN"/>
    <property type="match status" value="1"/>
</dbReference>
<proteinExistence type="inferred from homology"/>
<dbReference type="PANTHER" id="PTHR42933:SF4">
    <property type="entry name" value="TYPE I RESTRICTION ENZYME ECOKI METHYLASE SUBUNIT"/>
    <property type="match status" value="1"/>
</dbReference>
<dbReference type="Gene3D" id="1.20.1260.30">
    <property type="match status" value="1"/>
</dbReference>
<evidence type="ECO:0000256" key="6">
    <source>
        <dbReference type="ARBA" id="ARBA00022747"/>
    </source>
</evidence>
<evidence type="ECO:0000256" key="1">
    <source>
        <dbReference type="ARBA" id="ARBA00006594"/>
    </source>
</evidence>
<evidence type="ECO:0000256" key="3">
    <source>
        <dbReference type="ARBA" id="ARBA00022603"/>
    </source>
</evidence>
<dbReference type="RefSeq" id="WP_289161651.1">
    <property type="nucleotide sequence ID" value="NZ_JASZZN010000001.1"/>
</dbReference>
<feature type="domain" description="DNA methylase adenine-specific" evidence="9">
    <location>
        <begin position="121"/>
        <end position="263"/>
    </location>
</feature>
<keyword evidence="5" id="KW-0949">S-adenosyl-L-methionine</keyword>
<keyword evidence="12" id="KW-1185">Reference proteome</keyword>
<feature type="domain" description="N6 adenine-specific DNA methyltransferase N-terminal" evidence="10">
    <location>
        <begin position="8"/>
        <end position="106"/>
    </location>
</feature>
<keyword evidence="3 11" id="KW-0489">Methyltransferase</keyword>
<dbReference type="InterPro" id="IPR022749">
    <property type="entry name" value="D12N6_MeTrfase_N"/>
</dbReference>
<dbReference type="PROSITE" id="PS00092">
    <property type="entry name" value="N6_MTASE"/>
    <property type="match status" value="1"/>
</dbReference>
<sequence>MTNTHDIVAKLWSMCHVLRDDGITYQEYVTELTYLLFLKMMKETGQENMLPKGYRWDDLVSKEGVEQLNFYREQLVHLGTSTRGRVQAIFNNANSSLRKPRNLLKLVGDIDALDWFSARQEGLGDLYEGLLEKNASEKKSGAGQYFTPQPLIECMVNCIKPQPGEIIQDPAAGTGGFLTHSDRYIKANTDDLFELREQEQKFQKTNAFCGIELVDDTQRLLMMNIMLHGMDGSFISGDTLGNIGKELPKADVILTNPPFGTKRGGGPHRNGNVRSNRQNVRGSAQDAAARRISDPER</sequence>
<comment type="similarity">
    <text evidence="1">Belongs to the N(4)/N(6)-methyltransferase family.</text>
</comment>
<evidence type="ECO:0000256" key="4">
    <source>
        <dbReference type="ARBA" id="ARBA00022679"/>
    </source>
</evidence>
<dbReference type="InterPro" id="IPR029063">
    <property type="entry name" value="SAM-dependent_MTases_sf"/>
</dbReference>
<reference evidence="11 12" key="1">
    <citation type="submission" date="2023-06" db="EMBL/GenBank/DDBJ databases">
        <title>Roseiconus lacunae JC819 isolated from Gulf of Mannar region, Tamil Nadu.</title>
        <authorList>
            <person name="Pk S."/>
            <person name="Ch S."/>
            <person name="Ch V.R."/>
        </authorList>
    </citation>
    <scope>NUCLEOTIDE SEQUENCE [LARGE SCALE GENOMIC DNA]</scope>
    <source>
        <strain evidence="11 12">JC819</strain>
    </source>
</reference>
<dbReference type="Proteomes" id="UP001239462">
    <property type="component" value="Unassembled WGS sequence"/>
</dbReference>
<dbReference type="Pfam" id="PF12161">
    <property type="entry name" value="HsdM_N"/>
    <property type="match status" value="1"/>
</dbReference>
<evidence type="ECO:0000313" key="12">
    <source>
        <dbReference type="Proteomes" id="UP001239462"/>
    </source>
</evidence>
<dbReference type="InterPro" id="IPR002052">
    <property type="entry name" value="DNA_methylase_N6_adenine_CS"/>
</dbReference>
<dbReference type="SUPFAM" id="SSF53335">
    <property type="entry name" value="S-adenosyl-L-methionine-dependent methyltransferases"/>
    <property type="match status" value="1"/>
</dbReference>
<protein>
    <recommendedName>
        <fullName evidence="2">site-specific DNA-methyltransferase (adenine-specific)</fullName>
        <ecNumber evidence="2">2.1.1.72</ecNumber>
    </recommendedName>
</protein>
<name>A0ABT7PBR0_9BACT</name>
<dbReference type="EMBL" id="JASZZN010000001">
    <property type="protein sequence ID" value="MDM4013929.1"/>
    <property type="molecule type" value="Genomic_DNA"/>
</dbReference>
<dbReference type="InterPro" id="IPR051537">
    <property type="entry name" value="DNA_Adenine_Mtase"/>
</dbReference>
<dbReference type="PRINTS" id="PR00507">
    <property type="entry name" value="N12N6MTFRASE"/>
</dbReference>
<dbReference type="InterPro" id="IPR038333">
    <property type="entry name" value="T1MK-like_N_sf"/>
</dbReference>
<evidence type="ECO:0000256" key="2">
    <source>
        <dbReference type="ARBA" id="ARBA00011900"/>
    </source>
</evidence>
<keyword evidence="4 11" id="KW-0808">Transferase</keyword>
<feature type="region of interest" description="Disordered" evidence="8">
    <location>
        <begin position="256"/>
        <end position="297"/>
    </location>
</feature>
<feature type="compositionally biased region" description="Polar residues" evidence="8">
    <location>
        <begin position="272"/>
        <end position="282"/>
    </location>
</feature>